<feature type="binding site" evidence="2">
    <location>
        <position position="763"/>
    </location>
    <ligand>
        <name>ATP</name>
        <dbReference type="ChEBI" id="CHEBI:30616"/>
    </ligand>
</feature>
<feature type="compositionally biased region" description="Acidic residues" evidence="3">
    <location>
        <begin position="1146"/>
        <end position="1161"/>
    </location>
</feature>
<evidence type="ECO:0000256" key="1">
    <source>
        <dbReference type="ARBA" id="ARBA00023860"/>
    </source>
</evidence>
<organism evidence="6 7">
    <name type="scientific">Hondaea fermentalgiana</name>
    <dbReference type="NCBI Taxonomy" id="2315210"/>
    <lineage>
        <taxon>Eukaryota</taxon>
        <taxon>Sar</taxon>
        <taxon>Stramenopiles</taxon>
        <taxon>Bigyra</taxon>
        <taxon>Labyrinthulomycetes</taxon>
        <taxon>Thraustochytrida</taxon>
        <taxon>Thraustochytriidae</taxon>
        <taxon>Hondaea</taxon>
    </lineage>
</organism>
<dbReference type="SMART" id="SM00220">
    <property type="entry name" value="S_TKc"/>
    <property type="match status" value="1"/>
</dbReference>
<keyword evidence="6" id="KW-0418">Kinase</keyword>
<feature type="domain" description="Cyclic nucleotide-binding" evidence="5">
    <location>
        <begin position="294"/>
        <end position="403"/>
    </location>
</feature>
<feature type="compositionally biased region" description="Basic residues" evidence="3">
    <location>
        <begin position="1130"/>
        <end position="1139"/>
    </location>
</feature>
<evidence type="ECO:0000259" key="4">
    <source>
        <dbReference type="PROSITE" id="PS50011"/>
    </source>
</evidence>
<dbReference type="InterPro" id="IPR000719">
    <property type="entry name" value="Prot_kinase_dom"/>
</dbReference>
<evidence type="ECO:0000313" key="6">
    <source>
        <dbReference type="EMBL" id="GBG34416.1"/>
    </source>
</evidence>
<dbReference type="InterPro" id="IPR017441">
    <property type="entry name" value="Protein_kinase_ATP_BS"/>
</dbReference>
<reference evidence="6 7" key="1">
    <citation type="submission" date="2017-12" db="EMBL/GenBank/DDBJ databases">
        <title>Sequencing, de novo assembly and annotation of complete genome of a new Thraustochytrid species, strain FCC1311.</title>
        <authorList>
            <person name="Sedici K."/>
            <person name="Godart F."/>
            <person name="Aiese Cigliano R."/>
            <person name="Sanseverino W."/>
            <person name="Barakat M."/>
            <person name="Ortet P."/>
            <person name="Marechal E."/>
            <person name="Cagnac O."/>
            <person name="Amato A."/>
        </authorList>
    </citation>
    <scope>NUCLEOTIDE SEQUENCE [LARGE SCALE GENOMIC DNA]</scope>
</reference>
<dbReference type="InterPro" id="IPR011009">
    <property type="entry name" value="Kinase-like_dom_sf"/>
</dbReference>
<keyword evidence="7" id="KW-1185">Reference proteome</keyword>
<name>A0A2R5GU68_9STRA</name>
<evidence type="ECO:0000256" key="2">
    <source>
        <dbReference type="PROSITE-ProRule" id="PRU10141"/>
    </source>
</evidence>
<accession>A0A2R5GU68</accession>
<dbReference type="InterPro" id="IPR000595">
    <property type="entry name" value="cNMP-bd_dom"/>
</dbReference>
<dbReference type="Gene3D" id="2.60.120.10">
    <property type="entry name" value="Jelly Rolls"/>
    <property type="match status" value="3"/>
</dbReference>
<feature type="compositionally biased region" description="Basic residues" evidence="3">
    <location>
        <begin position="1084"/>
        <end position="1102"/>
    </location>
</feature>
<feature type="domain" description="Cyclic nucleotide-binding" evidence="5">
    <location>
        <begin position="204"/>
        <end position="252"/>
    </location>
</feature>
<feature type="region of interest" description="Disordered" evidence="3">
    <location>
        <begin position="705"/>
        <end position="726"/>
    </location>
</feature>
<dbReference type="PROSITE" id="PS50042">
    <property type="entry name" value="CNMP_BINDING_3"/>
    <property type="match status" value="3"/>
</dbReference>
<feature type="domain" description="Cyclic nucleotide-binding" evidence="5">
    <location>
        <begin position="67"/>
        <end position="177"/>
    </location>
</feature>
<dbReference type="InterPro" id="IPR018490">
    <property type="entry name" value="cNMP-bd_dom_sf"/>
</dbReference>
<proteinExistence type="predicted"/>
<feature type="region of interest" description="Disordered" evidence="3">
    <location>
        <begin position="1046"/>
        <end position="1260"/>
    </location>
</feature>
<dbReference type="Gene3D" id="1.10.510.10">
    <property type="entry name" value="Transferase(Phosphotransferase) domain 1"/>
    <property type="match status" value="1"/>
</dbReference>
<dbReference type="SUPFAM" id="SSF51206">
    <property type="entry name" value="cAMP-binding domain-like"/>
    <property type="match status" value="3"/>
</dbReference>
<sequence length="1260" mass="137880">MESRPSVSRLVRAAREAAEIRAKEEASATDDTSEAHGASKAARDPEEEEKELERTKVKAELLRANSFVNRLPPRLQQELACAAKVRIVHEESPVILEQGDDVHKLAILCEGEAIVTHKADADDRHGVERPVRIDQAPASYGAYALLSGDEEQPETVRAIGPDCLCLELNGDDFDEILSNHNNAGFVLELRREARQAGLLDRVPLLSGLNDMQKVQILHAMRAIVFQDGEILAARAAREEVFLLVVNGTVRVTDLDATEEIEGDSSSSVPAPQRSQEDLRVLHGLFAQNKVVARLALRLDAPIEHRLFSHARFATFEAGQSLWQEGDAMTGVYMVLRGQVHTSMRERIGTSGTVVPKPLGTICAGGSLGELSLLDPEHKVYTKALYTAQALCDTEVLVLDAQSFHAHCVPQDLLRQRIADVSSIEQLSCTRGEANFAAIMPLAFQIDYAHFPKDFVFSQAGDFFEPGWCHFIMSGEIGVYEYNLDRQCWEELSRLGPGEFMSIADASPTLALAAVSFVSTKKLSRATLQALDETAAAEMNQVATFRAQFRKADDVHGVRARLAAAKICLPTFVQRQGGPLQRPSIAALAASTRAKHADAQASKVKMSRLAPLFKDGKVPPDQDGSSDAGSQDLTQYPADPDLQQEQRQQQDVEAKPVWSWAALPSAEPQQDGEDSDTPHSGLTRENALGALRLVERHYSMAIEERHHATSARAKAKEPEVPGQLGPWKVERKLGSGAFSSVYEARFTLEDAQRDIINEHEWVLKASPVPPPTKRKKKGEQTPGATLLSKEYTVYRILHELPVGFKGKAYVPIPKTPKTVAWKYQYQEGGWCFLALERLGKTLSEAIASCNGHVPTDTALNVAAQLLRALQFVHGKGYIFRDVKPDNFMLGRKAADVNTLFIVDFGAVCKELSHKGVREPADPVGTPLYMSKRIHRGEPPCPRDDLESLGYMLLQMGSNELPWAAAGSEEEVLQMKESISLDELCAAVPAATLGEVAHAFLQAVLELGEDSAVPYDYLFGLLTAPLGKKVSSVEDLCKCSLSWTDSRASKPTAAAKKRTTKASTASKAAGQKTAGKEEKAAASSKTRQKVSSKTTAKAKTKKKPAATTHDVDDVNDDDVEMIDQVKTEPDRRKRAGHKSTRGARQSFDEMDSEDSDDVDDDDAAVGSSPQAEEDPDVIDLTRRMTRSMTRGQEPKDRQKARSAGAKPPKRRKGKNEDDAENEKPENAKTVKNEGVKKESMAQAAMQKATFGSRAASAAKVRV</sequence>
<keyword evidence="2" id="KW-0547">Nucleotide-binding</keyword>
<evidence type="ECO:0000259" key="5">
    <source>
        <dbReference type="PROSITE" id="PS50042"/>
    </source>
</evidence>
<dbReference type="InterPro" id="IPR050235">
    <property type="entry name" value="CK1_Ser-Thr_kinase"/>
</dbReference>
<dbReference type="SUPFAM" id="SSF56112">
    <property type="entry name" value="Protein kinase-like (PK-like)"/>
    <property type="match status" value="1"/>
</dbReference>
<dbReference type="Proteomes" id="UP000241890">
    <property type="component" value="Unassembled WGS sequence"/>
</dbReference>
<evidence type="ECO:0000256" key="3">
    <source>
        <dbReference type="SAM" id="MobiDB-lite"/>
    </source>
</evidence>
<dbReference type="GO" id="GO:0004672">
    <property type="term" value="F:protein kinase activity"/>
    <property type="evidence" value="ECO:0007669"/>
    <property type="project" value="InterPro"/>
</dbReference>
<protein>
    <recommendedName>
        <fullName evidence="1">Casein kinase I</fullName>
    </recommendedName>
</protein>
<feature type="compositionally biased region" description="Basic and acidic residues" evidence="3">
    <location>
        <begin position="1219"/>
        <end position="1237"/>
    </location>
</feature>
<dbReference type="CDD" id="cd00038">
    <property type="entry name" value="CAP_ED"/>
    <property type="match status" value="2"/>
</dbReference>
<dbReference type="Pfam" id="PF00069">
    <property type="entry name" value="Pkinase"/>
    <property type="match status" value="1"/>
</dbReference>
<dbReference type="InterPro" id="IPR014710">
    <property type="entry name" value="RmlC-like_jellyroll"/>
</dbReference>
<feature type="region of interest" description="Disordered" evidence="3">
    <location>
        <begin position="612"/>
        <end position="636"/>
    </location>
</feature>
<feature type="compositionally biased region" description="Low complexity" evidence="3">
    <location>
        <begin position="620"/>
        <end position="631"/>
    </location>
</feature>
<dbReference type="PROSITE" id="PS50011">
    <property type="entry name" value="PROTEIN_KINASE_DOM"/>
    <property type="match status" value="1"/>
</dbReference>
<dbReference type="AlphaFoldDB" id="A0A2R5GU68"/>
<dbReference type="EMBL" id="BEYU01000193">
    <property type="protein sequence ID" value="GBG34416.1"/>
    <property type="molecule type" value="Genomic_DNA"/>
</dbReference>
<dbReference type="GO" id="GO:0005524">
    <property type="term" value="F:ATP binding"/>
    <property type="evidence" value="ECO:0007669"/>
    <property type="project" value="UniProtKB-UniRule"/>
</dbReference>
<comment type="caution">
    <text evidence="6">The sequence shown here is derived from an EMBL/GenBank/DDBJ whole genome shotgun (WGS) entry which is preliminary data.</text>
</comment>
<evidence type="ECO:0000313" key="7">
    <source>
        <dbReference type="Proteomes" id="UP000241890"/>
    </source>
</evidence>
<dbReference type="OrthoDB" id="5800476at2759"/>
<dbReference type="SMART" id="SM00100">
    <property type="entry name" value="cNMP"/>
    <property type="match status" value="2"/>
</dbReference>
<keyword evidence="6" id="KW-0808">Transferase</keyword>
<feature type="region of interest" description="Disordered" evidence="3">
    <location>
        <begin position="18"/>
        <end position="51"/>
    </location>
</feature>
<keyword evidence="2" id="KW-0067">ATP-binding</keyword>
<dbReference type="InParanoid" id="A0A2R5GU68"/>
<gene>
    <name evidence="6" type="ORF">FCC1311_106402</name>
</gene>
<dbReference type="PROSITE" id="PS00107">
    <property type="entry name" value="PROTEIN_KINASE_ATP"/>
    <property type="match status" value="1"/>
</dbReference>
<dbReference type="PANTHER" id="PTHR11909">
    <property type="entry name" value="CASEIN KINASE-RELATED"/>
    <property type="match status" value="1"/>
</dbReference>
<feature type="compositionally biased region" description="Low complexity" evidence="3">
    <location>
        <begin position="1059"/>
        <end position="1071"/>
    </location>
</feature>
<feature type="domain" description="Protein kinase" evidence="4">
    <location>
        <begin position="726"/>
        <end position="1024"/>
    </location>
</feature>
<dbReference type="Pfam" id="PF00027">
    <property type="entry name" value="cNMP_binding"/>
    <property type="match status" value="1"/>
</dbReference>